<keyword evidence="2" id="KW-1185">Reference proteome</keyword>
<reference evidence="1 2" key="1">
    <citation type="journal article" date="2024" name="G3 (Bethesda)">
        <title>Genome assembly of Hibiscus sabdariffa L. provides insights into metabolisms of medicinal natural products.</title>
        <authorList>
            <person name="Kim T."/>
        </authorList>
    </citation>
    <scope>NUCLEOTIDE SEQUENCE [LARGE SCALE GENOMIC DNA]</scope>
    <source>
        <strain evidence="1">TK-2024</strain>
        <tissue evidence="1">Old leaves</tissue>
    </source>
</reference>
<dbReference type="Proteomes" id="UP001396334">
    <property type="component" value="Unassembled WGS sequence"/>
</dbReference>
<organism evidence="1 2">
    <name type="scientific">Hibiscus sabdariffa</name>
    <name type="common">roselle</name>
    <dbReference type="NCBI Taxonomy" id="183260"/>
    <lineage>
        <taxon>Eukaryota</taxon>
        <taxon>Viridiplantae</taxon>
        <taxon>Streptophyta</taxon>
        <taxon>Embryophyta</taxon>
        <taxon>Tracheophyta</taxon>
        <taxon>Spermatophyta</taxon>
        <taxon>Magnoliopsida</taxon>
        <taxon>eudicotyledons</taxon>
        <taxon>Gunneridae</taxon>
        <taxon>Pentapetalae</taxon>
        <taxon>rosids</taxon>
        <taxon>malvids</taxon>
        <taxon>Malvales</taxon>
        <taxon>Malvaceae</taxon>
        <taxon>Malvoideae</taxon>
        <taxon>Hibiscus</taxon>
    </lineage>
</organism>
<sequence length="218" mass="24992">MQDHAPSRWRGGPLMAAAAVQDSFTQREWLTRDQATSRWREVSKYVKKAIKGVNVQNDQTSLIWNKIAVFAETTPQNNKIHGVYIQRSYRHLGGRRRSALAFSSNSQTRSLLSAQSSNPTQGFRTDLSILITGFERDNGVENKKNRWSGRRCNTWIYTERINWIWTWLESSIFAGACGGFNKKTKINGSVFALLRRLEKDIHIQSKLISVRNVESSED</sequence>
<dbReference type="EMBL" id="JBBPBN010000017">
    <property type="protein sequence ID" value="KAK9020149.1"/>
    <property type="molecule type" value="Genomic_DNA"/>
</dbReference>
<protein>
    <submittedName>
        <fullName evidence="1">Uncharacterized protein</fullName>
    </submittedName>
</protein>
<name>A0ABR2S5A8_9ROSI</name>
<evidence type="ECO:0000313" key="2">
    <source>
        <dbReference type="Proteomes" id="UP001396334"/>
    </source>
</evidence>
<evidence type="ECO:0000313" key="1">
    <source>
        <dbReference type="EMBL" id="KAK9020149.1"/>
    </source>
</evidence>
<accession>A0ABR2S5A8</accession>
<gene>
    <name evidence="1" type="ORF">V6N11_054642</name>
</gene>
<comment type="caution">
    <text evidence="1">The sequence shown here is derived from an EMBL/GenBank/DDBJ whole genome shotgun (WGS) entry which is preliminary data.</text>
</comment>
<proteinExistence type="predicted"/>